<dbReference type="GO" id="GO:0000724">
    <property type="term" value="P:double-strand break repair via homologous recombination"/>
    <property type="evidence" value="ECO:0007669"/>
    <property type="project" value="TreeGrafter"/>
</dbReference>
<evidence type="ECO:0000313" key="8">
    <source>
        <dbReference type="EMBL" id="ACO61129.1"/>
    </source>
</evidence>
<evidence type="ECO:0000256" key="3">
    <source>
        <dbReference type="ARBA" id="ARBA00023204"/>
    </source>
</evidence>
<dbReference type="GO" id="GO:0003684">
    <property type="term" value="F:damaged DNA binding"/>
    <property type="evidence" value="ECO:0007669"/>
    <property type="project" value="TreeGrafter"/>
</dbReference>
<dbReference type="OrthoDB" id="552194at2759"/>
<accession>C1DZJ4</accession>
<reference evidence="8 9" key="1">
    <citation type="journal article" date="2009" name="Science">
        <title>Green evolution and dynamic adaptations revealed by genomes of the marine picoeukaryotes Micromonas.</title>
        <authorList>
            <person name="Worden A.Z."/>
            <person name="Lee J.H."/>
            <person name="Mock T."/>
            <person name="Rouze P."/>
            <person name="Simmons M.P."/>
            <person name="Aerts A.L."/>
            <person name="Allen A.E."/>
            <person name="Cuvelier M.L."/>
            <person name="Derelle E."/>
            <person name="Everett M.V."/>
            <person name="Foulon E."/>
            <person name="Grimwood J."/>
            <person name="Gundlach H."/>
            <person name="Henrissat B."/>
            <person name="Napoli C."/>
            <person name="McDonald S.M."/>
            <person name="Parker M.S."/>
            <person name="Rombauts S."/>
            <person name="Salamov A."/>
            <person name="Von Dassow P."/>
            <person name="Badger J.H."/>
            <person name="Coutinho P.M."/>
            <person name="Demir E."/>
            <person name="Dubchak I."/>
            <person name="Gentemann C."/>
            <person name="Eikrem W."/>
            <person name="Gready J.E."/>
            <person name="John U."/>
            <person name="Lanier W."/>
            <person name="Lindquist E.A."/>
            <person name="Lucas S."/>
            <person name="Mayer K.F."/>
            <person name="Moreau H."/>
            <person name="Not F."/>
            <person name="Otillar R."/>
            <person name="Panaud O."/>
            <person name="Pangilinan J."/>
            <person name="Paulsen I."/>
            <person name="Piegu B."/>
            <person name="Poliakov A."/>
            <person name="Robbens S."/>
            <person name="Schmutz J."/>
            <person name="Toulza E."/>
            <person name="Wyss T."/>
            <person name="Zelensky A."/>
            <person name="Zhou K."/>
            <person name="Armbrust E.V."/>
            <person name="Bhattacharya D."/>
            <person name="Goodenough U.W."/>
            <person name="Van de Peer Y."/>
            <person name="Grigoriev I.V."/>
        </authorList>
    </citation>
    <scope>NUCLEOTIDE SEQUENCE [LARGE SCALE GENOMIC DNA]</scope>
    <source>
        <strain evidence="9">RCC299 / NOUM17</strain>
    </source>
</reference>
<dbReference type="CDD" id="cd22667">
    <property type="entry name" value="FHA_NBN"/>
    <property type="match status" value="1"/>
</dbReference>
<comment type="similarity">
    <text evidence="5">Belongs to the Nibrin family.</text>
</comment>
<evidence type="ECO:0000256" key="2">
    <source>
        <dbReference type="ARBA" id="ARBA00022763"/>
    </source>
</evidence>
<evidence type="ECO:0000256" key="4">
    <source>
        <dbReference type="ARBA" id="ARBA00023242"/>
    </source>
</evidence>
<feature type="domain" description="FHA" evidence="7">
    <location>
        <begin position="18"/>
        <end position="78"/>
    </location>
</feature>
<feature type="region of interest" description="Disordered" evidence="6">
    <location>
        <begin position="229"/>
        <end position="263"/>
    </location>
</feature>
<gene>
    <name evidence="8" type="ORF">MICPUN_56516</name>
</gene>
<feature type="region of interest" description="Disordered" evidence="6">
    <location>
        <begin position="361"/>
        <end position="381"/>
    </location>
</feature>
<keyword evidence="3" id="KW-0234">DNA repair</keyword>
<comment type="subcellular location">
    <subcellularLocation>
        <location evidence="1">Nucleus</location>
    </subcellularLocation>
</comment>
<feature type="region of interest" description="Disordered" evidence="6">
    <location>
        <begin position="447"/>
        <end position="480"/>
    </location>
</feature>
<evidence type="ECO:0000256" key="6">
    <source>
        <dbReference type="SAM" id="MobiDB-lite"/>
    </source>
</evidence>
<dbReference type="PANTHER" id="PTHR12162:SF0">
    <property type="entry name" value="NIBRIN"/>
    <property type="match status" value="1"/>
</dbReference>
<proteinExistence type="inferred from homology"/>
<evidence type="ECO:0000256" key="1">
    <source>
        <dbReference type="ARBA" id="ARBA00004123"/>
    </source>
</evidence>
<evidence type="ECO:0000256" key="5">
    <source>
        <dbReference type="ARBA" id="ARBA00044757"/>
    </source>
</evidence>
<sequence>MPYRLELEDDNGDVIKTYTVGRKDCTVTIPDDATMSRLHADLVVKALPPDAVPDPGVRPQVLVRDHSKYGTKIEGSRLDKGAAETDVASRIPCKITFGVRIDNDTKRRCPTTVRLAYQPIALYLPVDFDESFDDIARDCAAAGVHLIRGIDAGCTHLLIPDPSNDGGGVPAPFGPQLARRFSRGGVKPVTMKFLEAIRARRDPAAPMPDPDSDAFAVPRDVVMAVLGGAEGGAEGGDEGGDDDATTDGEAAEDSGDEAEVVPRVGGSFGGSLIGGVRPPGGAGWAAAGVSAGVSAAAAAKAAAAEAARRAARDHRPGEGGDSPGGRDEPPRFVADIDRDDAVPTAPIDFHTEGKATVVFESIPSPRRARTTPGDATRGGVPNFKRFRKQAAPGRVGRSSASAVGDGRHRRSAAPVVRYADETYDALHQWEDGDVAAMHERLRREAAAADDMFDREGDGGGAGAGRAKSKAKPRAKAAARR</sequence>
<dbReference type="AlphaFoldDB" id="C1DZJ4"/>
<dbReference type="RefSeq" id="XP_002499871.1">
    <property type="nucleotide sequence ID" value="XM_002499825.1"/>
</dbReference>
<feature type="region of interest" description="Disordered" evidence="6">
    <location>
        <begin position="307"/>
        <end position="333"/>
    </location>
</feature>
<dbReference type="GO" id="GO:0007095">
    <property type="term" value="P:mitotic G2 DNA damage checkpoint signaling"/>
    <property type="evidence" value="ECO:0007669"/>
    <property type="project" value="InterPro"/>
</dbReference>
<dbReference type="InParanoid" id="C1DZJ4"/>
<organism evidence="8 9">
    <name type="scientific">Micromonas commoda (strain RCC299 / NOUM17 / CCMP2709)</name>
    <name type="common">Picoplanktonic green alga</name>
    <dbReference type="NCBI Taxonomy" id="296587"/>
    <lineage>
        <taxon>Eukaryota</taxon>
        <taxon>Viridiplantae</taxon>
        <taxon>Chlorophyta</taxon>
        <taxon>Mamiellophyceae</taxon>
        <taxon>Mamiellales</taxon>
        <taxon>Mamiellaceae</taxon>
        <taxon>Micromonas</taxon>
    </lineage>
</organism>
<keyword evidence="9" id="KW-1185">Reference proteome</keyword>
<dbReference type="PROSITE" id="PS50006">
    <property type="entry name" value="FHA_DOMAIN"/>
    <property type="match status" value="1"/>
</dbReference>
<feature type="compositionally biased region" description="Basic residues" evidence="6">
    <location>
        <begin position="466"/>
        <end position="480"/>
    </location>
</feature>
<dbReference type="InterPro" id="IPR008984">
    <property type="entry name" value="SMAD_FHA_dom_sf"/>
</dbReference>
<dbReference type="KEGG" id="mis:MICPUN_56516"/>
<feature type="region of interest" description="Disordered" evidence="6">
    <location>
        <begin position="389"/>
        <end position="408"/>
    </location>
</feature>
<feature type="compositionally biased region" description="Basic and acidic residues" evidence="6">
    <location>
        <begin position="447"/>
        <end position="457"/>
    </location>
</feature>
<dbReference type="Gene3D" id="2.60.200.20">
    <property type="match status" value="1"/>
</dbReference>
<evidence type="ECO:0000313" key="9">
    <source>
        <dbReference type="Proteomes" id="UP000002009"/>
    </source>
</evidence>
<dbReference type="InterPro" id="IPR040227">
    <property type="entry name" value="Nibrin-rel"/>
</dbReference>
<dbReference type="Pfam" id="PF00498">
    <property type="entry name" value="FHA"/>
    <property type="match status" value="1"/>
</dbReference>
<dbReference type="SUPFAM" id="SSF49879">
    <property type="entry name" value="SMAD/FHA domain"/>
    <property type="match status" value="1"/>
</dbReference>
<keyword evidence="4" id="KW-0539">Nucleus</keyword>
<dbReference type="Proteomes" id="UP000002009">
    <property type="component" value="Chromosome 2"/>
</dbReference>
<dbReference type="PANTHER" id="PTHR12162">
    <property type="entry name" value="NIBRIN-RELATED"/>
    <property type="match status" value="1"/>
</dbReference>
<dbReference type="GeneID" id="8240598"/>
<protein>
    <recommendedName>
        <fullName evidence="7">FHA domain-containing protein</fullName>
    </recommendedName>
</protein>
<feature type="compositionally biased region" description="Acidic residues" evidence="6">
    <location>
        <begin position="235"/>
        <end position="259"/>
    </location>
</feature>
<dbReference type="EMBL" id="CP001323">
    <property type="protein sequence ID" value="ACO61129.1"/>
    <property type="molecule type" value="Genomic_DNA"/>
</dbReference>
<evidence type="ECO:0000259" key="7">
    <source>
        <dbReference type="PROSITE" id="PS50006"/>
    </source>
</evidence>
<dbReference type="InterPro" id="IPR000253">
    <property type="entry name" value="FHA_dom"/>
</dbReference>
<keyword evidence="2" id="KW-0227">DNA damage</keyword>
<name>C1DZJ4_MICCC</name>
<dbReference type="STRING" id="296587.C1DZJ4"/>
<dbReference type="GO" id="GO:0030870">
    <property type="term" value="C:Mre11 complex"/>
    <property type="evidence" value="ECO:0007669"/>
    <property type="project" value="InterPro"/>
</dbReference>